<evidence type="ECO:0000256" key="4">
    <source>
        <dbReference type="ARBA" id="ARBA00023014"/>
    </source>
</evidence>
<proteinExistence type="predicted"/>
<sequence>MTATPQAPWERVADVSELPPGGRKSIFVDDIPALLVRLNDEYCAIEDVCTHDGQPLTDGPIANGQITCPRHGARFDLRTGRPLCMPATQPVRTFAVRWDAEGVYVSTAPAGTSTSARTEAGSAAENTTANSSTVASTTDSSAAAAENAESAAMEVDDQAILEALRQVVDPELFINVIDLGLVYSITHAEGKVLVEMTLTSPACPAGPQIIHQAKTVLERLPGVREAQIKLVMSPPWTPDRMTDEARDQLGFF</sequence>
<dbReference type="GO" id="GO:0051537">
    <property type="term" value="F:2 iron, 2 sulfur cluster binding"/>
    <property type="evidence" value="ECO:0007669"/>
    <property type="project" value="UniProtKB-KW"/>
</dbReference>
<accession>A0A7C4QQQ6</accession>
<evidence type="ECO:0000256" key="1">
    <source>
        <dbReference type="ARBA" id="ARBA00022714"/>
    </source>
</evidence>
<dbReference type="Gene3D" id="3.30.300.130">
    <property type="entry name" value="Fe-S cluster assembly (FSCA)"/>
    <property type="match status" value="1"/>
</dbReference>
<dbReference type="PANTHER" id="PTHR42831">
    <property type="entry name" value="FE-S PROTEIN MATURATION AUXILIARY FACTOR YITW"/>
    <property type="match status" value="1"/>
</dbReference>
<organism evidence="7">
    <name type="scientific">Schlesneria paludicola</name>
    <dbReference type="NCBI Taxonomy" id="360056"/>
    <lineage>
        <taxon>Bacteria</taxon>
        <taxon>Pseudomonadati</taxon>
        <taxon>Planctomycetota</taxon>
        <taxon>Planctomycetia</taxon>
        <taxon>Planctomycetales</taxon>
        <taxon>Planctomycetaceae</taxon>
        <taxon>Schlesneria</taxon>
    </lineage>
</organism>
<dbReference type="PANTHER" id="PTHR42831:SF1">
    <property type="entry name" value="FE-S PROTEIN MATURATION AUXILIARY FACTOR YITW"/>
    <property type="match status" value="1"/>
</dbReference>
<name>A0A7C4QQQ6_9PLAN</name>
<keyword evidence="4" id="KW-0411">Iron-sulfur</keyword>
<feature type="region of interest" description="Disordered" evidence="5">
    <location>
        <begin position="111"/>
        <end position="136"/>
    </location>
</feature>
<dbReference type="InterPro" id="IPR036922">
    <property type="entry name" value="Rieske_2Fe-2S_sf"/>
</dbReference>
<dbReference type="AlphaFoldDB" id="A0A7C4QQQ6"/>
<feature type="compositionally biased region" description="Low complexity" evidence="5">
    <location>
        <begin position="118"/>
        <end position="136"/>
    </location>
</feature>
<dbReference type="PROSITE" id="PS51296">
    <property type="entry name" value="RIESKE"/>
    <property type="match status" value="1"/>
</dbReference>
<dbReference type="InterPro" id="IPR034904">
    <property type="entry name" value="FSCA_dom_sf"/>
</dbReference>
<protein>
    <submittedName>
        <fullName evidence="7">DUF59 domain-containing protein</fullName>
    </submittedName>
</protein>
<dbReference type="InterPro" id="IPR052339">
    <property type="entry name" value="Fe-S_Maturation_MIP18"/>
</dbReference>
<evidence type="ECO:0000259" key="6">
    <source>
        <dbReference type="PROSITE" id="PS51296"/>
    </source>
</evidence>
<dbReference type="GO" id="GO:0046872">
    <property type="term" value="F:metal ion binding"/>
    <property type="evidence" value="ECO:0007669"/>
    <property type="project" value="UniProtKB-KW"/>
</dbReference>
<reference evidence="7" key="1">
    <citation type="journal article" date="2020" name="mSystems">
        <title>Genome- and Community-Level Interaction Insights into Carbon Utilization and Element Cycling Functions of Hydrothermarchaeota in Hydrothermal Sediment.</title>
        <authorList>
            <person name="Zhou Z."/>
            <person name="Liu Y."/>
            <person name="Xu W."/>
            <person name="Pan J."/>
            <person name="Luo Z.H."/>
            <person name="Li M."/>
        </authorList>
    </citation>
    <scope>NUCLEOTIDE SEQUENCE [LARGE SCALE GENOMIC DNA]</scope>
    <source>
        <strain evidence="7">SpSt-508</strain>
    </source>
</reference>
<feature type="domain" description="Rieske" evidence="6">
    <location>
        <begin position="10"/>
        <end position="105"/>
    </location>
</feature>
<gene>
    <name evidence="7" type="ORF">ENS64_14150</name>
</gene>
<evidence type="ECO:0000256" key="5">
    <source>
        <dbReference type="SAM" id="MobiDB-lite"/>
    </source>
</evidence>
<dbReference type="Pfam" id="PF01883">
    <property type="entry name" value="FeS_assembly_P"/>
    <property type="match status" value="1"/>
</dbReference>
<dbReference type="CDD" id="cd03528">
    <property type="entry name" value="Rieske_RO_ferredoxin"/>
    <property type="match status" value="1"/>
</dbReference>
<evidence type="ECO:0000256" key="3">
    <source>
        <dbReference type="ARBA" id="ARBA00023004"/>
    </source>
</evidence>
<keyword evidence="2" id="KW-0479">Metal-binding</keyword>
<keyword evidence="1" id="KW-0001">2Fe-2S</keyword>
<dbReference type="Gene3D" id="2.102.10.10">
    <property type="entry name" value="Rieske [2Fe-2S] iron-sulphur domain"/>
    <property type="match status" value="1"/>
</dbReference>
<dbReference type="InterPro" id="IPR002744">
    <property type="entry name" value="MIP18-like"/>
</dbReference>
<keyword evidence="3" id="KW-0408">Iron</keyword>
<dbReference type="SUPFAM" id="SSF50022">
    <property type="entry name" value="ISP domain"/>
    <property type="match status" value="1"/>
</dbReference>
<comment type="caution">
    <text evidence="7">The sequence shown here is derived from an EMBL/GenBank/DDBJ whole genome shotgun (WGS) entry which is preliminary data.</text>
</comment>
<evidence type="ECO:0000313" key="7">
    <source>
        <dbReference type="EMBL" id="HGT40383.1"/>
    </source>
</evidence>
<dbReference type="EMBL" id="DSVQ01000016">
    <property type="protein sequence ID" value="HGT40383.1"/>
    <property type="molecule type" value="Genomic_DNA"/>
</dbReference>
<evidence type="ECO:0000256" key="2">
    <source>
        <dbReference type="ARBA" id="ARBA00022723"/>
    </source>
</evidence>
<dbReference type="SUPFAM" id="SSF117916">
    <property type="entry name" value="Fe-S cluster assembly (FSCA) domain-like"/>
    <property type="match status" value="1"/>
</dbReference>
<dbReference type="InterPro" id="IPR017941">
    <property type="entry name" value="Rieske_2Fe-2S"/>
</dbReference>
<dbReference type="Pfam" id="PF00355">
    <property type="entry name" value="Rieske"/>
    <property type="match status" value="1"/>
</dbReference>